<protein>
    <submittedName>
        <fullName evidence="2">Transmembrane domain-containing protein</fullName>
    </submittedName>
</protein>
<gene>
    <name evidence="2" type="ORF">SS50377_14256</name>
</gene>
<evidence type="ECO:0000256" key="1">
    <source>
        <dbReference type="SAM" id="Phobius"/>
    </source>
</evidence>
<keyword evidence="1 2" id="KW-0812">Transmembrane</keyword>
<sequence length="217" mass="24633">MSFLNNYASIIQAAVNIFILFVSLALFQYISQYSVRKALHIMAGPVFFFSLQHQIFTLKSASLAALIPLQSSFIFFVAQQFNITPLLALISRPSSSKINGVIYYGILWALWPFSRYYGIQKYILVGLICFTFGDGFAGYGELFKTKKTGQKTYQGLALFIIGGVLGFYIFKFELIDAIIFSIISAIIEFNTQGFDDNLIIFISMSGFSYIYYQINYF</sequence>
<accession>V6LN84</accession>
<feature type="transmembrane region" description="Helical" evidence="1">
    <location>
        <begin position="101"/>
        <end position="117"/>
    </location>
</feature>
<feature type="transmembrane region" description="Helical" evidence="1">
    <location>
        <begin position="123"/>
        <end position="143"/>
    </location>
</feature>
<keyword evidence="1" id="KW-0472">Membrane</keyword>
<dbReference type="VEuPathDB" id="GiardiaDB:SS50377_22157"/>
<keyword evidence="1" id="KW-1133">Transmembrane helix</keyword>
<feature type="transmembrane region" description="Helical" evidence="1">
    <location>
        <begin position="155"/>
        <end position="186"/>
    </location>
</feature>
<name>V6LN84_9EUKA</name>
<dbReference type="AlphaFoldDB" id="V6LN84"/>
<feature type="transmembrane region" description="Helical" evidence="1">
    <location>
        <begin position="6"/>
        <end position="27"/>
    </location>
</feature>
<feature type="transmembrane region" description="Helical" evidence="1">
    <location>
        <begin position="62"/>
        <end position="89"/>
    </location>
</feature>
<feature type="transmembrane region" description="Helical" evidence="1">
    <location>
        <begin position="198"/>
        <end position="214"/>
    </location>
</feature>
<dbReference type="EMBL" id="KI546089">
    <property type="protein sequence ID" value="EST45683.1"/>
    <property type="molecule type" value="Genomic_DNA"/>
</dbReference>
<proteinExistence type="predicted"/>
<evidence type="ECO:0000313" key="2">
    <source>
        <dbReference type="EMBL" id="EST45683.1"/>
    </source>
</evidence>
<reference evidence="2" key="1">
    <citation type="journal article" date="2014" name="PLoS Genet.">
        <title>The Genome of Spironucleus salmonicida Highlights a Fish Pathogen Adapted to Fluctuating Environments.</title>
        <authorList>
            <person name="Xu F."/>
            <person name="Jerlstrom-Hultqvist J."/>
            <person name="Einarsson E."/>
            <person name="Astvaldsson A."/>
            <person name="Svard S.G."/>
            <person name="Andersson J.O."/>
        </authorList>
    </citation>
    <scope>NUCLEOTIDE SEQUENCE</scope>
</reference>
<organism evidence="2">
    <name type="scientific">Spironucleus salmonicida</name>
    <dbReference type="NCBI Taxonomy" id="348837"/>
    <lineage>
        <taxon>Eukaryota</taxon>
        <taxon>Metamonada</taxon>
        <taxon>Diplomonadida</taxon>
        <taxon>Hexamitidae</taxon>
        <taxon>Hexamitinae</taxon>
        <taxon>Spironucleus</taxon>
    </lineage>
</organism>